<organism evidence="2 3">
    <name type="scientific">Psychrobacter alimentarius</name>
    <dbReference type="NCBI Taxonomy" id="261164"/>
    <lineage>
        <taxon>Bacteria</taxon>
        <taxon>Pseudomonadati</taxon>
        <taxon>Pseudomonadota</taxon>
        <taxon>Gammaproteobacteria</taxon>
        <taxon>Moraxellales</taxon>
        <taxon>Moraxellaceae</taxon>
        <taxon>Psychrobacter</taxon>
    </lineage>
</organism>
<feature type="region of interest" description="Disordered" evidence="1">
    <location>
        <begin position="667"/>
        <end position="686"/>
    </location>
</feature>
<feature type="region of interest" description="Disordered" evidence="1">
    <location>
        <begin position="987"/>
        <end position="1023"/>
    </location>
</feature>
<dbReference type="CDD" id="cd17748">
    <property type="entry name" value="BRCT_DNA_ligase_like"/>
    <property type="match status" value="1"/>
</dbReference>
<evidence type="ECO:0000313" key="3">
    <source>
        <dbReference type="Proteomes" id="UP000076104"/>
    </source>
</evidence>
<reference evidence="2 3" key="1">
    <citation type="submission" date="2016-03" db="EMBL/GenBank/DDBJ databases">
        <title>Genome sequencing of Psychrobacter alimentarius PAMC 27889.</title>
        <authorList>
            <person name="Lee J."/>
            <person name="Kim O.-S."/>
        </authorList>
    </citation>
    <scope>NUCLEOTIDE SEQUENCE [LARGE SCALE GENOMIC DNA]</scope>
    <source>
        <strain evidence="2 3">PAMC 27889</strain>
    </source>
</reference>
<evidence type="ECO:0000256" key="1">
    <source>
        <dbReference type="SAM" id="MobiDB-lite"/>
    </source>
</evidence>
<name>A0ABM5ZY24_9GAMM</name>
<dbReference type="InterPro" id="IPR036420">
    <property type="entry name" value="BRCT_dom_sf"/>
</dbReference>
<dbReference type="Gene3D" id="3.40.50.10190">
    <property type="entry name" value="BRCT domain"/>
    <property type="match status" value="1"/>
</dbReference>
<dbReference type="Proteomes" id="UP000076104">
    <property type="component" value="Chromosome"/>
</dbReference>
<protein>
    <recommendedName>
        <fullName evidence="4">BRCT domain-containing protein</fullName>
    </recommendedName>
</protein>
<evidence type="ECO:0000313" key="2">
    <source>
        <dbReference type="EMBL" id="AMT96966.1"/>
    </source>
</evidence>
<sequence>MLTKYHSLATLLLRQTIMSLSFEQIQHAWQVQDPSLVEKLCLLAQQPDPLPESPIPDDELTFERFLNKIWRYSFREQPPEVQFAERVAMMATVESDEGTCPLPDRYKIYLVLIALWEDKSTYSKAILKQAIHELPLSYGVWRGLKYIYKVAEYEQDYEIFAPITAKIDLHRFDQSMRDSVSLATKTYMSLRAWRYLRKLGQQMPAGYVEAAVAVLASYSETMTIGQLPQINSWVLNHICFHNSADYGVNRFHSHAPRKLFDNKGRAFKAAWQRDSKPLIRLLATARNEAIRQFATDSLKHDFKIQLRDVNGKTIQYLSAGQLHSQARDEMIVWLIEQSPHFEKSKFVALGLHEVVLKLLHSNCPAAYQYAIGYAKSYAQALPLLELMMLAVSDHEPVRSFAISMILSRNPVADIGVSGWGQLLDTSYHHNIAAEQLSKHFTRRDLTAEWFFERLISNQRYSMRFAIRRLPELYSAQELGSDYFIRLAVQLDTSTNSDSSDLCMNFALQELKRLDLSLVDVNVWQYLLLHPLAQQTIIDWLDEDILSANKIPMSYWHALAYEPDWHSSNEIVQIKTSPYLTCYSRAHTGTNTHFDHADLIKQWQKDLSFDEYLADTVRDWLADVRRFAPIELGFDWLMILARSEHSEYREFAIERINKGFLPADFATNQNMSSEENSPEDTNAAHTTHTTEVTVDLDNQRYLFTGKMQSMSRGDAEKLVKSANGAISSAVNAKLDYLVIGDDGSPLYGAGRKGSKQLKAEALIAEGAPLKIISETAFLQRLIGQARAASEDDTMAGAEVLWSMAVDDPTAPISELAISYLSHHHEQICMALTDRPVDPDAIIPALFFSAERVIPLLKSSQQALRNFGLLLTKYELAKWSPTPALWLIMAESPYFEVTQLLQQALLAAPSVSNRAYHVPVEQFNESMLNAFIGSKKRLARQLGMALLQRHRQFQNPQSLYVLSQSADREVRYAAVTMLWQQYKARHVSPQWQPASQYDKTNSTSGNTLNNSVVNTEPNDWSTNPPADLNQLLMLLRRGLFELPPGRLSPSKSAERSNPQKNEQRSNPQKNEQGRHSKHAQRMDKTQAATDQEQILSPKPIPASQAKLALIETFRDVGLADEDFAKLIMPFLYTFTHSAGKMERHACLVAVTRLLHRYPKLSEHLQPSAVSSNESTASK</sequence>
<feature type="region of interest" description="Disordered" evidence="1">
    <location>
        <begin position="1041"/>
        <end position="1097"/>
    </location>
</feature>
<accession>A0ABM5ZY24</accession>
<feature type="compositionally biased region" description="Polar residues" evidence="1">
    <location>
        <begin position="1047"/>
        <end position="1068"/>
    </location>
</feature>
<proteinExistence type="predicted"/>
<gene>
    <name evidence="2" type="ORF">A3K91_1362</name>
</gene>
<feature type="compositionally biased region" description="Low complexity" evidence="1">
    <location>
        <begin position="998"/>
        <end position="1013"/>
    </location>
</feature>
<dbReference type="EMBL" id="CP014945">
    <property type="protein sequence ID" value="AMT96966.1"/>
    <property type="molecule type" value="Genomic_DNA"/>
</dbReference>
<evidence type="ECO:0008006" key="4">
    <source>
        <dbReference type="Google" id="ProtNLM"/>
    </source>
</evidence>
<feature type="compositionally biased region" description="Polar residues" evidence="1">
    <location>
        <begin position="987"/>
        <end position="997"/>
    </location>
</feature>
<keyword evidence="3" id="KW-1185">Reference proteome</keyword>